<evidence type="ECO:0000313" key="2">
    <source>
        <dbReference type="EMBL" id="NYD24963.1"/>
    </source>
</evidence>
<accession>A0A7Y9DQN7</accession>
<dbReference type="EMBL" id="JACCBB010000001">
    <property type="protein sequence ID" value="NYD24963.1"/>
    <property type="molecule type" value="Genomic_DNA"/>
</dbReference>
<feature type="transmembrane region" description="Helical" evidence="1">
    <location>
        <begin position="6"/>
        <end position="26"/>
    </location>
</feature>
<dbReference type="RefSeq" id="WP_179755693.1">
    <property type="nucleotide sequence ID" value="NZ_BAAAGN010000015.1"/>
</dbReference>
<comment type="caution">
    <text evidence="2">The sequence shown here is derived from an EMBL/GenBank/DDBJ whole genome shotgun (WGS) entry which is preliminary data.</text>
</comment>
<proteinExistence type="predicted"/>
<evidence type="ECO:0000256" key="1">
    <source>
        <dbReference type="SAM" id="Phobius"/>
    </source>
</evidence>
<protein>
    <submittedName>
        <fullName evidence="2">Uncharacterized protein</fullName>
    </submittedName>
</protein>
<sequence>MTTKAPAVGMGLIVLALLVVIGWSMWTPPPLRFLTRADLPTCPPVSAKQLAAAPQAAGGCLFGERARREGAELVVTSMTDEGDEVRTYYRAVPRTAGLEVWSDTSGDRYGGGWEHQVCPEAVSLAALGTCRTA</sequence>
<organism evidence="2 3">
    <name type="scientific">Kineococcus aurantiacus</name>
    <dbReference type="NCBI Taxonomy" id="37633"/>
    <lineage>
        <taxon>Bacteria</taxon>
        <taxon>Bacillati</taxon>
        <taxon>Actinomycetota</taxon>
        <taxon>Actinomycetes</taxon>
        <taxon>Kineosporiales</taxon>
        <taxon>Kineosporiaceae</taxon>
        <taxon>Kineococcus</taxon>
    </lineage>
</organism>
<dbReference type="AlphaFoldDB" id="A0A7Y9DQN7"/>
<dbReference type="Proteomes" id="UP000521922">
    <property type="component" value="Unassembled WGS sequence"/>
</dbReference>
<keyword evidence="3" id="KW-1185">Reference proteome</keyword>
<evidence type="ECO:0000313" key="3">
    <source>
        <dbReference type="Proteomes" id="UP000521922"/>
    </source>
</evidence>
<gene>
    <name evidence="2" type="ORF">BJ968_004503</name>
</gene>
<name>A0A7Y9DQN7_9ACTN</name>
<reference evidence="2 3" key="1">
    <citation type="submission" date="2020-07" db="EMBL/GenBank/DDBJ databases">
        <title>Sequencing the genomes of 1000 actinobacteria strains.</title>
        <authorList>
            <person name="Klenk H.-P."/>
        </authorList>
    </citation>
    <scope>NUCLEOTIDE SEQUENCE [LARGE SCALE GENOMIC DNA]</scope>
    <source>
        <strain evidence="2 3">DSM 7487</strain>
    </source>
</reference>
<keyword evidence="1" id="KW-0812">Transmembrane</keyword>
<keyword evidence="1" id="KW-0472">Membrane</keyword>
<keyword evidence="1" id="KW-1133">Transmembrane helix</keyword>